<keyword evidence="3" id="KW-1185">Reference proteome</keyword>
<dbReference type="PROSITE" id="PS51257">
    <property type="entry name" value="PROKAR_LIPOPROTEIN"/>
    <property type="match status" value="1"/>
</dbReference>
<sequence length="158" mass="16011">MKSRLIASLAVGAAIALGTTGCAMISPQATTIHYSPADGVSVSAPGSPLQVRNALIVADEAGENGNFVAAIVNDTDDAQTLSLEFGEGSGAIQKSVRVPARSVVSLGSDDTEPLLVKGIDTLPGSDLPVFFQSGDADTVRADIPVLDGSLSYLESLAP</sequence>
<comment type="caution">
    <text evidence="2">The sequence shown here is derived from an EMBL/GenBank/DDBJ whole genome shotgun (WGS) entry which is preliminary data.</text>
</comment>
<organism evidence="2 3">
    <name type="scientific">Microbacterium ulmi</name>
    <dbReference type="NCBI Taxonomy" id="179095"/>
    <lineage>
        <taxon>Bacteria</taxon>
        <taxon>Bacillati</taxon>
        <taxon>Actinomycetota</taxon>
        <taxon>Actinomycetes</taxon>
        <taxon>Micrococcales</taxon>
        <taxon>Microbacteriaceae</taxon>
        <taxon>Microbacterium</taxon>
    </lineage>
</organism>
<gene>
    <name evidence="2" type="ORF">HLA99_03715</name>
</gene>
<evidence type="ECO:0000313" key="2">
    <source>
        <dbReference type="EMBL" id="NNH02965.1"/>
    </source>
</evidence>
<evidence type="ECO:0000313" key="3">
    <source>
        <dbReference type="Proteomes" id="UP000543598"/>
    </source>
</evidence>
<accession>A0A7Y2Q0K1</accession>
<dbReference type="RefSeq" id="WP_167034930.1">
    <property type="nucleotide sequence ID" value="NZ_BAAANA010000002.1"/>
</dbReference>
<dbReference type="GO" id="GO:0008168">
    <property type="term" value="F:methyltransferase activity"/>
    <property type="evidence" value="ECO:0007669"/>
    <property type="project" value="UniProtKB-KW"/>
</dbReference>
<protein>
    <submittedName>
        <fullName evidence="2">DNA modification methylase</fullName>
    </submittedName>
</protein>
<dbReference type="Proteomes" id="UP000543598">
    <property type="component" value="Unassembled WGS sequence"/>
</dbReference>
<name>A0A7Y2Q0K1_9MICO</name>
<feature type="chain" id="PRO_5031364388" evidence="1">
    <location>
        <begin position="24"/>
        <end position="158"/>
    </location>
</feature>
<dbReference type="GO" id="GO:0032259">
    <property type="term" value="P:methylation"/>
    <property type="evidence" value="ECO:0007669"/>
    <property type="project" value="UniProtKB-KW"/>
</dbReference>
<keyword evidence="2" id="KW-0808">Transferase</keyword>
<evidence type="ECO:0000256" key="1">
    <source>
        <dbReference type="SAM" id="SignalP"/>
    </source>
</evidence>
<dbReference type="EMBL" id="JABEMB010000003">
    <property type="protein sequence ID" value="NNH02965.1"/>
    <property type="molecule type" value="Genomic_DNA"/>
</dbReference>
<keyword evidence="2" id="KW-0489">Methyltransferase</keyword>
<dbReference type="AlphaFoldDB" id="A0A7Y2Q0K1"/>
<reference evidence="2 3" key="1">
    <citation type="submission" date="2020-05" db="EMBL/GenBank/DDBJ databases">
        <title>MicrobeNet Type strains.</title>
        <authorList>
            <person name="Nicholson A.C."/>
        </authorList>
    </citation>
    <scope>NUCLEOTIDE SEQUENCE [LARGE SCALE GENOMIC DNA]</scope>
    <source>
        <strain evidence="2 3">JCM 14282</strain>
    </source>
</reference>
<proteinExistence type="predicted"/>
<feature type="signal peptide" evidence="1">
    <location>
        <begin position="1"/>
        <end position="23"/>
    </location>
</feature>
<keyword evidence="1" id="KW-0732">Signal</keyword>